<sequence>MISSYMCAVRGTKLYGLRIKKDSQIQKNYELNNVKKIFSSFKKNWLKFG</sequence>
<reference evidence="2" key="1">
    <citation type="submission" date="2005-07" db="EMBL/GenBank/DDBJ databases">
        <title>Complete sequence of Prochlorococcus marinus str. MIT 9312.</title>
        <authorList>
            <consortium name="US DOE Joint Genome Institute"/>
            <person name="Copeland A."/>
            <person name="Lucas S."/>
            <person name="Lapidus A."/>
            <person name="Barry K."/>
            <person name="Detter J.C."/>
            <person name="Glavina T."/>
            <person name="Hammon N."/>
            <person name="Israni S."/>
            <person name="Pitluck S."/>
            <person name="Thiel J."/>
            <person name="Schmutz J."/>
            <person name="Larimer F."/>
            <person name="Land M."/>
            <person name="Kyrpides N."/>
            <person name="Lykidis A."/>
            <person name="Richardson P."/>
        </authorList>
    </citation>
    <scope>NUCLEOTIDE SEQUENCE [LARGE SCALE GENOMIC DNA]</scope>
    <source>
        <strain evidence="2">MIT 9312</strain>
    </source>
</reference>
<name>A7FAQ4_PROM9</name>
<evidence type="ECO:0000313" key="1">
    <source>
        <dbReference type="EMBL" id="ABS83228.1"/>
    </source>
</evidence>
<organism evidence="1 2">
    <name type="scientific">Prochlorococcus marinus (strain MIT 9312)</name>
    <dbReference type="NCBI Taxonomy" id="74546"/>
    <lineage>
        <taxon>Bacteria</taxon>
        <taxon>Bacillati</taxon>
        <taxon>Cyanobacteriota</taxon>
        <taxon>Cyanophyceae</taxon>
        <taxon>Synechococcales</taxon>
        <taxon>Prochlorococcaceae</taxon>
        <taxon>Prochlorococcus</taxon>
    </lineage>
</organism>
<gene>
    <name evidence="1" type="ordered locus">PMT9312_1959</name>
</gene>
<accession>A7FAQ4</accession>
<dbReference type="EMBL" id="CP000111">
    <property type="protein sequence ID" value="ABS83228.1"/>
    <property type="molecule type" value="Genomic_DNA"/>
</dbReference>
<dbReference type="HOGENOM" id="CLU_3220543_0_0_3"/>
<evidence type="ECO:0000313" key="2">
    <source>
        <dbReference type="Proteomes" id="UP000002715"/>
    </source>
</evidence>
<dbReference type="AlphaFoldDB" id="A7FAQ4"/>
<dbReference type="KEGG" id="pmi:PMT9312_1959"/>
<proteinExistence type="predicted"/>
<dbReference type="Proteomes" id="UP000002715">
    <property type="component" value="Chromosome"/>
</dbReference>
<protein>
    <submittedName>
        <fullName evidence="1">Uncharacterized protein</fullName>
    </submittedName>
</protein>